<feature type="domain" description="Putative plant transposon protein" evidence="2">
    <location>
        <begin position="2"/>
        <end position="148"/>
    </location>
</feature>
<feature type="compositionally biased region" description="Basic and acidic residues" evidence="1">
    <location>
        <begin position="365"/>
        <end position="382"/>
    </location>
</feature>
<dbReference type="Pfam" id="PF20167">
    <property type="entry name" value="Transposase_32"/>
    <property type="match status" value="1"/>
</dbReference>
<protein>
    <recommendedName>
        <fullName evidence="2">Putative plant transposon protein domain-containing protein</fullName>
    </recommendedName>
</protein>
<evidence type="ECO:0000259" key="2">
    <source>
        <dbReference type="Pfam" id="PF20167"/>
    </source>
</evidence>
<dbReference type="InterPro" id="IPR046796">
    <property type="entry name" value="Transposase_32_dom"/>
</dbReference>
<feature type="compositionally biased region" description="Pro residues" evidence="1">
    <location>
        <begin position="347"/>
        <end position="358"/>
    </location>
</feature>
<proteinExistence type="predicted"/>
<feature type="compositionally biased region" description="Pro residues" evidence="1">
    <location>
        <begin position="234"/>
        <end position="245"/>
    </location>
</feature>
<evidence type="ECO:0000256" key="1">
    <source>
        <dbReference type="SAM" id="MobiDB-lite"/>
    </source>
</evidence>
<accession>A0ABR2SSH7</accession>
<evidence type="ECO:0000313" key="4">
    <source>
        <dbReference type="Proteomes" id="UP001396334"/>
    </source>
</evidence>
<organism evidence="3 4">
    <name type="scientific">Hibiscus sabdariffa</name>
    <name type="common">roselle</name>
    <dbReference type="NCBI Taxonomy" id="183260"/>
    <lineage>
        <taxon>Eukaryota</taxon>
        <taxon>Viridiplantae</taxon>
        <taxon>Streptophyta</taxon>
        <taxon>Embryophyta</taxon>
        <taxon>Tracheophyta</taxon>
        <taxon>Spermatophyta</taxon>
        <taxon>Magnoliopsida</taxon>
        <taxon>eudicotyledons</taxon>
        <taxon>Gunneridae</taxon>
        <taxon>Pentapetalae</taxon>
        <taxon>rosids</taxon>
        <taxon>malvids</taxon>
        <taxon>Malvales</taxon>
        <taxon>Malvaceae</taxon>
        <taxon>Malvoideae</taxon>
        <taxon>Hibiscus</taxon>
    </lineage>
</organism>
<name>A0ABR2SSH7_9ROSI</name>
<feature type="region of interest" description="Disordered" evidence="1">
    <location>
        <begin position="339"/>
        <end position="390"/>
    </location>
</feature>
<evidence type="ECO:0000313" key="3">
    <source>
        <dbReference type="EMBL" id="KAK9028109.1"/>
    </source>
</evidence>
<sequence length="494" mass="54764">MVNVRGKLISVHSAAINEILDLPEDQPSIYQLMEALEDVDYNAIKDSLCLSNTEWNITGKNPGTINRPNLLPEAKLWNTIVKRNIMPISHNQMVDRKRLVLIHSIIFGTKFNMGEVIARELSEACKNKKGILVFSCLISTFCCRHGVPTYNNDKYTIFRTGWGRKHYMRKMDVANAVPIQVAMPTPAQFEETEAPAPTANQEDPAGPESTTPPAEPQGSPSATSASQGSYAATPSPPPPTDPQPSPAHSTEAPPLYILQLRNQLHRIESRQREYIMESKVFQTTLLQFLYDHFAAATFPPAPTALPASHAATNSTATPFAGAGETEEVHYSSIAEPDAFDWNTPYETQPPSPPAPAPPTDIAESSEARKRKEPVAGVIREDTPLDPPVDSSVAVDPLPNHLLPRDENASTSTLATAREMRTTMKMAADKGTHKQQQIEADRRCIDAVLRPKTQNLSRQQNEYLLRFLPRQGWETQSGMRFHQHIFLSIPMPKAN</sequence>
<dbReference type="EMBL" id="JBBPBN010000012">
    <property type="protein sequence ID" value="KAK9028109.1"/>
    <property type="molecule type" value="Genomic_DNA"/>
</dbReference>
<feature type="compositionally biased region" description="Polar residues" evidence="1">
    <location>
        <begin position="208"/>
        <end position="232"/>
    </location>
</feature>
<gene>
    <name evidence="3" type="ORF">V6N11_067923</name>
</gene>
<feature type="region of interest" description="Disordered" evidence="1">
    <location>
        <begin position="189"/>
        <end position="251"/>
    </location>
</feature>
<reference evidence="3 4" key="1">
    <citation type="journal article" date="2024" name="G3 (Bethesda)">
        <title>Genome assembly of Hibiscus sabdariffa L. provides insights into metabolisms of medicinal natural products.</title>
        <authorList>
            <person name="Kim T."/>
        </authorList>
    </citation>
    <scope>NUCLEOTIDE SEQUENCE [LARGE SCALE GENOMIC DNA]</scope>
    <source>
        <strain evidence="3">TK-2024</strain>
        <tissue evidence="3">Old leaves</tissue>
    </source>
</reference>
<keyword evidence="4" id="KW-1185">Reference proteome</keyword>
<dbReference type="Proteomes" id="UP001396334">
    <property type="component" value="Unassembled WGS sequence"/>
</dbReference>
<comment type="caution">
    <text evidence="3">The sequence shown here is derived from an EMBL/GenBank/DDBJ whole genome shotgun (WGS) entry which is preliminary data.</text>
</comment>